<dbReference type="AlphaFoldDB" id="A0A2P7YDK9"/>
<organism evidence="2 3">
    <name type="scientific">Elsinoe australis</name>
    <dbReference type="NCBI Taxonomy" id="40998"/>
    <lineage>
        <taxon>Eukaryota</taxon>
        <taxon>Fungi</taxon>
        <taxon>Dikarya</taxon>
        <taxon>Ascomycota</taxon>
        <taxon>Pezizomycotina</taxon>
        <taxon>Dothideomycetes</taxon>
        <taxon>Dothideomycetidae</taxon>
        <taxon>Myriangiales</taxon>
        <taxon>Elsinoaceae</taxon>
        <taxon>Elsinoe</taxon>
    </lineage>
</organism>
<feature type="transmembrane region" description="Helical" evidence="1">
    <location>
        <begin position="106"/>
        <end position="126"/>
    </location>
</feature>
<accession>A0A2P7YDK9</accession>
<feature type="transmembrane region" description="Helical" evidence="1">
    <location>
        <begin position="57"/>
        <end position="77"/>
    </location>
</feature>
<keyword evidence="1" id="KW-0812">Transmembrane</keyword>
<keyword evidence="1" id="KW-1133">Transmembrane helix</keyword>
<dbReference type="Proteomes" id="UP000243723">
    <property type="component" value="Unassembled WGS sequence"/>
</dbReference>
<sequence length="145" mass="16426">MTLDAQQLLATIINRSNYVFAAVFLNVNLNMVVRIAARHGYLDFQLKSYITDVNYAFEYIMLAATTLDLLRYGFGFFRPLDQESEMSALTLLATSPIGTLTMEELSLIKIILAVLSVWLVTCAVKVDKYYFRRESRPGQSIPDAI</sequence>
<gene>
    <name evidence="2" type="ORF">B9Z65_8385</name>
</gene>
<reference evidence="2 3" key="1">
    <citation type="submission" date="2017-05" db="EMBL/GenBank/DDBJ databases">
        <title>Draft genome sequence of Elsinoe australis.</title>
        <authorList>
            <person name="Cheng Q."/>
        </authorList>
    </citation>
    <scope>NUCLEOTIDE SEQUENCE [LARGE SCALE GENOMIC DNA]</scope>
    <source>
        <strain evidence="2 3">NL1</strain>
    </source>
</reference>
<name>A0A2P7YDK9_9PEZI</name>
<keyword evidence="1" id="KW-0472">Membrane</keyword>
<comment type="caution">
    <text evidence="2">The sequence shown here is derived from an EMBL/GenBank/DDBJ whole genome shotgun (WGS) entry which is preliminary data.</text>
</comment>
<evidence type="ECO:0000313" key="3">
    <source>
        <dbReference type="Proteomes" id="UP000243723"/>
    </source>
</evidence>
<protein>
    <submittedName>
        <fullName evidence="2">Uncharacterized protein</fullName>
    </submittedName>
</protein>
<proteinExistence type="predicted"/>
<feature type="transmembrane region" description="Helical" evidence="1">
    <location>
        <begin position="18"/>
        <end position="37"/>
    </location>
</feature>
<evidence type="ECO:0000313" key="2">
    <source>
        <dbReference type="EMBL" id="PSK34059.1"/>
    </source>
</evidence>
<keyword evidence="3" id="KW-1185">Reference proteome</keyword>
<evidence type="ECO:0000256" key="1">
    <source>
        <dbReference type="SAM" id="Phobius"/>
    </source>
</evidence>
<dbReference type="EMBL" id="NHZQ01000447">
    <property type="protein sequence ID" value="PSK34059.1"/>
    <property type="molecule type" value="Genomic_DNA"/>
</dbReference>